<sequence length="356" mass="37037">MERGQPGPLHRRAGDRRRRGERAFATDYAGDTPSSTSNIYNALWDETDFLGADPIEALDIIVGQGLNTHPMVRVLLAEFIPPPDGVDTNQFWSNIESFADEIDLDAWDDVAFSEALAERVIVPGMHAADLLDTWPYLTRLHTTISPNEMTADPTFHVNEDLPEVSRTVLTDSLIQCGGDRLFDVEFEASADQGGQQLVQICQPSGTAYPDFPDMPRALRVEQVPAMGPPQVVQDNSEAILSAHAEQQAGLVCKSEAGGTGDTGGSEGGTGAGTGSDDGGSEGGTTGGAEGGTGAGGGEEIGGDGSDTGAGLDEQGEVSCGCSSDGQDHSPLGVALGLLVLGLVGGPFAGARRRLTE</sequence>
<reference evidence="2 3" key="1">
    <citation type="submission" date="2007-06" db="EMBL/GenBank/DDBJ databases">
        <authorList>
            <person name="Shimkets L."/>
            <person name="Ferriera S."/>
            <person name="Johnson J."/>
            <person name="Kravitz S."/>
            <person name="Beeson K."/>
            <person name="Sutton G."/>
            <person name="Rogers Y.-H."/>
            <person name="Friedman R."/>
            <person name="Frazier M."/>
            <person name="Venter J.C."/>
        </authorList>
    </citation>
    <scope>NUCLEOTIDE SEQUENCE [LARGE SCALE GENOMIC DNA]</scope>
    <source>
        <strain evidence="2 3">SIR-1</strain>
    </source>
</reference>
<feature type="compositionally biased region" description="Basic residues" evidence="1">
    <location>
        <begin position="9"/>
        <end position="20"/>
    </location>
</feature>
<dbReference type="Proteomes" id="UP000005801">
    <property type="component" value="Unassembled WGS sequence"/>
</dbReference>
<evidence type="ECO:0000256" key="1">
    <source>
        <dbReference type="SAM" id="MobiDB-lite"/>
    </source>
</evidence>
<gene>
    <name evidence="2" type="ORF">PPSIR1_00680</name>
</gene>
<dbReference type="AlphaFoldDB" id="A6G7J4"/>
<dbReference type="EMBL" id="ABCS01000034">
    <property type="protein sequence ID" value="EDM78203.1"/>
    <property type="molecule type" value="Genomic_DNA"/>
</dbReference>
<name>A6G7J4_9BACT</name>
<dbReference type="NCBIfam" id="TIGR03901">
    <property type="entry name" value="MYXO-CTERM"/>
    <property type="match status" value="1"/>
</dbReference>
<dbReference type="InterPro" id="IPR024038">
    <property type="entry name" value="MYXO-CTERM"/>
</dbReference>
<dbReference type="eggNOG" id="COG4402">
    <property type="taxonomic scope" value="Bacteria"/>
</dbReference>
<feature type="region of interest" description="Disordered" evidence="1">
    <location>
        <begin position="254"/>
        <end position="324"/>
    </location>
</feature>
<comment type="caution">
    <text evidence="2">The sequence shown here is derived from an EMBL/GenBank/DDBJ whole genome shotgun (WGS) entry which is preliminary data.</text>
</comment>
<feature type="region of interest" description="Disordered" evidence="1">
    <location>
        <begin position="1"/>
        <end position="20"/>
    </location>
</feature>
<dbReference type="RefSeq" id="WP_006972689.1">
    <property type="nucleotide sequence ID" value="NZ_ABCS01000034.1"/>
</dbReference>
<evidence type="ECO:0000313" key="2">
    <source>
        <dbReference type="EMBL" id="EDM78203.1"/>
    </source>
</evidence>
<feature type="compositionally biased region" description="Gly residues" evidence="1">
    <location>
        <begin position="257"/>
        <end position="307"/>
    </location>
</feature>
<protein>
    <submittedName>
        <fullName evidence="2">Uncharacterized protein</fullName>
    </submittedName>
</protein>
<accession>A6G7J4</accession>
<dbReference type="OrthoDB" id="5491088at2"/>
<keyword evidence="3" id="KW-1185">Reference proteome</keyword>
<proteinExistence type="predicted"/>
<evidence type="ECO:0000313" key="3">
    <source>
        <dbReference type="Proteomes" id="UP000005801"/>
    </source>
</evidence>
<organism evidence="2 3">
    <name type="scientific">Plesiocystis pacifica SIR-1</name>
    <dbReference type="NCBI Taxonomy" id="391625"/>
    <lineage>
        <taxon>Bacteria</taxon>
        <taxon>Pseudomonadati</taxon>
        <taxon>Myxococcota</taxon>
        <taxon>Polyangia</taxon>
        <taxon>Nannocystales</taxon>
        <taxon>Nannocystaceae</taxon>
        <taxon>Plesiocystis</taxon>
    </lineage>
</organism>